<dbReference type="PROSITE" id="PS51071">
    <property type="entry name" value="HTH_RPIR"/>
    <property type="match status" value="1"/>
</dbReference>
<keyword evidence="7" id="KW-1185">Reference proteome</keyword>
<organism evidence="6 7">
    <name type="scientific">Phytoactinopolyspora mesophila</name>
    <dbReference type="NCBI Taxonomy" id="2650750"/>
    <lineage>
        <taxon>Bacteria</taxon>
        <taxon>Bacillati</taxon>
        <taxon>Actinomycetota</taxon>
        <taxon>Actinomycetes</taxon>
        <taxon>Jiangellales</taxon>
        <taxon>Jiangellaceae</taxon>
        <taxon>Phytoactinopolyspora</taxon>
    </lineage>
</organism>
<keyword evidence="3" id="KW-0804">Transcription</keyword>
<dbReference type="InterPro" id="IPR001347">
    <property type="entry name" value="SIS_dom"/>
</dbReference>
<dbReference type="Pfam" id="PF01380">
    <property type="entry name" value="SIS"/>
    <property type="match status" value="1"/>
</dbReference>
<dbReference type="PANTHER" id="PTHR30514:SF1">
    <property type="entry name" value="HTH-TYPE TRANSCRIPTIONAL REGULATOR HEXR-RELATED"/>
    <property type="match status" value="1"/>
</dbReference>
<evidence type="ECO:0000256" key="3">
    <source>
        <dbReference type="ARBA" id="ARBA00023163"/>
    </source>
</evidence>
<reference evidence="6 7" key="1">
    <citation type="submission" date="2019-11" db="EMBL/GenBank/DDBJ databases">
        <authorList>
            <person name="Li X.-J."/>
            <person name="Feng X.-M."/>
        </authorList>
    </citation>
    <scope>NUCLEOTIDE SEQUENCE [LARGE SCALE GENOMIC DNA]</scope>
    <source>
        <strain evidence="6 7">XMNu-373</strain>
    </source>
</reference>
<feature type="domain" description="SIS" evidence="5">
    <location>
        <begin position="140"/>
        <end position="280"/>
    </location>
</feature>
<dbReference type="Pfam" id="PF01418">
    <property type="entry name" value="HTH_6"/>
    <property type="match status" value="1"/>
</dbReference>
<dbReference type="Gene3D" id="1.10.10.10">
    <property type="entry name" value="Winged helix-like DNA-binding domain superfamily/Winged helix DNA-binding domain"/>
    <property type="match status" value="1"/>
</dbReference>
<comment type="caution">
    <text evidence="6">The sequence shown here is derived from an EMBL/GenBank/DDBJ whole genome shotgun (WGS) entry which is preliminary data.</text>
</comment>
<dbReference type="SUPFAM" id="SSF53697">
    <property type="entry name" value="SIS domain"/>
    <property type="match status" value="1"/>
</dbReference>
<dbReference type="RefSeq" id="WP_162448598.1">
    <property type="nucleotide sequence ID" value="NZ_WLZY01000001.1"/>
</dbReference>
<dbReference type="PANTHER" id="PTHR30514">
    <property type="entry name" value="GLUCOKINASE"/>
    <property type="match status" value="1"/>
</dbReference>
<dbReference type="InterPro" id="IPR000281">
    <property type="entry name" value="HTH_RpiR"/>
</dbReference>
<dbReference type="AlphaFoldDB" id="A0A7K3LY72"/>
<gene>
    <name evidence="6" type="ORF">F7O44_02525</name>
</gene>
<dbReference type="InterPro" id="IPR036388">
    <property type="entry name" value="WH-like_DNA-bd_sf"/>
</dbReference>
<dbReference type="SUPFAM" id="SSF46689">
    <property type="entry name" value="Homeodomain-like"/>
    <property type="match status" value="1"/>
</dbReference>
<keyword evidence="2" id="KW-0238">DNA-binding</keyword>
<name>A0A7K3LY72_9ACTN</name>
<evidence type="ECO:0000256" key="2">
    <source>
        <dbReference type="ARBA" id="ARBA00023125"/>
    </source>
</evidence>
<accession>A0A7K3LY72</accession>
<dbReference type="InterPro" id="IPR009057">
    <property type="entry name" value="Homeodomain-like_sf"/>
</dbReference>
<evidence type="ECO:0000259" key="4">
    <source>
        <dbReference type="PROSITE" id="PS51071"/>
    </source>
</evidence>
<evidence type="ECO:0000259" key="5">
    <source>
        <dbReference type="PROSITE" id="PS51464"/>
    </source>
</evidence>
<dbReference type="GO" id="GO:0097367">
    <property type="term" value="F:carbohydrate derivative binding"/>
    <property type="evidence" value="ECO:0007669"/>
    <property type="project" value="InterPro"/>
</dbReference>
<dbReference type="GO" id="GO:0003700">
    <property type="term" value="F:DNA-binding transcription factor activity"/>
    <property type="evidence" value="ECO:0007669"/>
    <property type="project" value="InterPro"/>
</dbReference>
<dbReference type="InterPro" id="IPR035472">
    <property type="entry name" value="RpiR-like_SIS"/>
</dbReference>
<dbReference type="EMBL" id="WLZY01000001">
    <property type="protein sequence ID" value="NDL55940.1"/>
    <property type="molecule type" value="Genomic_DNA"/>
</dbReference>
<evidence type="ECO:0000313" key="6">
    <source>
        <dbReference type="EMBL" id="NDL55940.1"/>
    </source>
</evidence>
<dbReference type="CDD" id="cd05013">
    <property type="entry name" value="SIS_RpiR"/>
    <property type="match status" value="1"/>
</dbReference>
<evidence type="ECO:0000256" key="1">
    <source>
        <dbReference type="ARBA" id="ARBA00023015"/>
    </source>
</evidence>
<evidence type="ECO:0000313" key="7">
    <source>
        <dbReference type="Proteomes" id="UP000460435"/>
    </source>
</evidence>
<protein>
    <submittedName>
        <fullName evidence="6">SIS domain-containing protein</fullName>
    </submittedName>
</protein>
<sequence>MTTHTPTTAPPPSPHNALVHIRAALPTLRPAEQRVAAAVIEDPAGVSESSISKLAEQCMTSEATVLRFCRAVGFRGYPDLRMALTRDVTLQEATSHHGPIDGTINATDDLRTIVAKITANDAQAIEDTVAALDLNTLELAVDAVTTARKIDIYGAGASGVVAEDLHQKLRRIGLFASGVSDPHVALTSASLLTTEDVAVAISHAGTTADTVDMLHVAKQNGATTIAVTNVPRSPLGGHADYVLMTAARETTFRSGAMASRIAQLAVVDCLFVGVAHRRYEETLAALDKTRSTLQTRRVQPRRRQ</sequence>
<dbReference type="PROSITE" id="PS51464">
    <property type="entry name" value="SIS"/>
    <property type="match status" value="1"/>
</dbReference>
<feature type="domain" description="HTH rpiR-type" evidence="4">
    <location>
        <begin position="15"/>
        <end position="91"/>
    </location>
</feature>
<dbReference type="InterPro" id="IPR047640">
    <property type="entry name" value="RpiR-like"/>
</dbReference>
<keyword evidence="1" id="KW-0805">Transcription regulation</keyword>
<dbReference type="Proteomes" id="UP000460435">
    <property type="component" value="Unassembled WGS sequence"/>
</dbReference>
<proteinExistence type="predicted"/>
<dbReference type="GO" id="GO:1901135">
    <property type="term" value="P:carbohydrate derivative metabolic process"/>
    <property type="evidence" value="ECO:0007669"/>
    <property type="project" value="InterPro"/>
</dbReference>
<dbReference type="GO" id="GO:0003677">
    <property type="term" value="F:DNA binding"/>
    <property type="evidence" value="ECO:0007669"/>
    <property type="project" value="UniProtKB-KW"/>
</dbReference>
<dbReference type="InterPro" id="IPR046348">
    <property type="entry name" value="SIS_dom_sf"/>
</dbReference>
<dbReference type="Gene3D" id="3.40.50.10490">
    <property type="entry name" value="Glucose-6-phosphate isomerase like protein, domain 1"/>
    <property type="match status" value="1"/>
</dbReference>